<proteinExistence type="predicted"/>
<organism evidence="2 3">
    <name type="scientific">Metabacillus niabensis</name>
    <dbReference type="NCBI Taxonomy" id="324854"/>
    <lineage>
        <taxon>Bacteria</taxon>
        <taxon>Bacillati</taxon>
        <taxon>Bacillota</taxon>
        <taxon>Bacilli</taxon>
        <taxon>Bacillales</taxon>
        <taxon>Bacillaceae</taxon>
        <taxon>Metabacillus</taxon>
    </lineage>
</organism>
<dbReference type="InterPro" id="IPR016047">
    <property type="entry name" value="M23ase_b-sheet_dom"/>
</dbReference>
<evidence type="ECO:0000259" key="1">
    <source>
        <dbReference type="Pfam" id="PF01551"/>
    </source>
</evidence>
<dbReference type="SUPFAM" id="SSF51261">
    <property type="entry name" value="Duplicated hybrid motif"/>
    <property type="match status" value="1"/>
</dbReference>
<accession>A0ABT9Z6D3</accession>
<dbReference type="InterPro" id="IPR011055">
    <property type="entry name" value="Dup_hybrid_motif"/>
</dbReference>
<dbReference type="Pfam" id="PF01551">
    <property type="entry name" value="Peptidase_M23"/>
    <property type="match status" value="1"/>
</dbReference>
<dbReference type="PANTHER" id="PTHR21666">
    <property type="entry name" value="PEPTIDASE-RELATED"/>
    <property type="match status" value="1"/>
</dbReference>
<evidence type="ECO:0000313" key="3">
    <source>
        <dbReference type="Proteomes" id="UP001232245"/>
    </source>
</evidence>
<dbReference type="CDD" id="cd12797">
    <property type="entry name" value="M23_peptidase"/>
    <property type="match status" value="1"/>
</dbReference>
<dbReference type="Proteomes" id="UP001232245">
    <property type="component" value="Unassembled WGS sequence"/>
</dbReference>
<name>A0ABT9Z6D3_9BACI</name>
<feature type="domain" description="M23ase beta-sheet core" evidence="1">
    <location>
        <begin position="173"/>
        <end position="264"/>
    </location>
</feature>
<dbReference type="Gene3D" id="2.70.70.10">
    <property type="entry name" value="Glucose Permease (Domain IIA)"/>
    <property type="match status" value="1"/>
</dbReference>
<dbReference type="InterPro" id="IPR050570">
    <property type="entry name" value="Cell_wall_metabolism_enzyme"/>
</dbReference>
<keyword evidence="3" id="KW-1185">Reference proteome</keyword>
<protein>
    <recommendedName>
        <fullName evidence="1">M23ase beta-sheet core domain-containing protein</fullName>
    </recommendedName>
</protein>
<reference evidence="2 3" key="1">
    <citation type="submission" date="2023-07" db="EMBL/GenBank/DDBJ databases">
        <title>Genomic Encyclopedia of Type Strains, Phase IV (KMG-IV): sequencing the most valuable type-strain genomes for metagenomic binning, comparative biology and taxonomic classification.</title>
        <authorList>
            <person name="Goeker M."/>
        </authorList>
    </citation>
    <scope>NUCLEOTIDE SEQUENCE [LARGE SCALE GENOMIC DNA]</scope>
    <source>
        <strain evidence="2 3">DSM 17723</strain>
    </source>
</reference>
<comment type="caution">
    <text evidence="2">The sequence shown here is derived from an EMBL/GenBank/DDBJ whole genome shotgun (WGS) entry which is preliminary data.</text>
</comment>
<dbReference type="RefSeq" id="WP_174881875.1">
    <property type="nucleotide sequence ID" value="NZ_CADEPK010000451.1"/>
</dbReference>
<dbReference type="EMBL" id="JAUSTZ010000006">
    <property type="protein sequence ID" value="MDQ0226850.1"/>
    <property type="molecule type" value="Genomic_DNA"/>
</dbReference>
<sequence>MAEKNTFIVTPEDFGYRFLNGEFSIIYAQTTEEFKKLVSIEQFIEFGESFNSGVESYTLEMSTSLTNNITQYLWLDSKREKIISVAFDSSNTIHGLYLAPFVTYPESDRQYTKNSYIMPIKEEWFVFWGGTNQFINYHYVHEAQRYAYDLIIVKDGQSYNGSMDKKENYYAFNKEIIAPADGKVVKIIDGMKDNEIGETNASQPEGNCVVIEHQNNEYSMLAHLKQNSIVVKEGESVKCGQLIGQCGNSGNSTEPHLHFQVMNSPHYANGQSIRIRFENVLEPIQGDFIRPV</sequence>
<dbReference type="PANTHER" id="PTHR21666:SF270">
    <property type="entry name" value="MUREIN HYDROLASE ACTIVATOR ENVC"/>
    <property type="match status" value="1"/>
</dbReference>
<evidence type="ECO:0000313" key="2">
    <source>
        <dbReference type="EMBL" id="MDQ0226850.1"/>
    </source>
</evidence>
<gene>
    <name evidence="2" type="ORF">J2S02_003195</name>
</gene>